<protein>
    <submittedName>
        <fullName evidence="5">PfkB family carbohydrate kinase</fullName>
    </submittedName>
</protein>
<name>A0ABP9QSN1_9PSEU</name>
<dbReference type="InterPro" id="IPR052562">
    <property type="entry name" value="Ketohexokinase-related"/>
</dbReference>
<evidence type="ECO:0000256" key="3">
    <source>
        <dbReference type="SAM" id="MobiDB-lite"/>
    </source>
</evidence>
<keyword evidence="1" id="KW-0808">Transferase</keyword>
<dbReference type="RefSeq" id="WP_345703217.1">
    <property type="nucleotide sequence ID" value="NZ_BAABJP010000036.1"/>
</dbReference>
<feature type="compositionally biased region" description="Gly residues" evidence="3">
    <location>
        <begin position="313"/>
        <end position="329"/>
    </location>
</feature>
<sequence length="339" mass="33943">MSRPTGLLCVGLTTLDVVHHVSGPPRWGRKERTLGGELVAGGPAANAAVTSARLLPGVRLLTAIGTGPAAGPVRADLAAHSVRVVDLAPPDWPLPVASALVDPATGERTVVSPGALGAGGVSAGGRALDGLLDGVGLVLLDGHHPALAAEVAALAARARVPVLLDAGSWKDEVAELLPRVALAACSADFQPPGLRRAGDDPEGVATELHRRGVASVLVTDGPRPITWRTMDGQRGTVPVPSVRAVDTLGAGDVFHGALAAALVARGGSLAGCAGLAAEVAAARCAHLGSRDWLDTPELTALAARFAARSKGRPAGGSRGGSPGRRGGSVGRLASGAWRR</sequence>
<dbReference type="EMBL" id="BAABJP010000036">
    <property type="protein sequence ID" value="GAA5166630.1"/>
    <property type="molecule type" value="Genomic_DNA"/>
</dbReference>
<keyword evidence="2 5" id="KW-0418">Kinase</keyword>
<gene>
    <name evidence="5" type="ORF">GCM10023321_58020</name>
</gene>
<evidence type="ECO:0000313" key="5">
    <source>
        <dbReference type="EMBL" id="GAA5166630.1"/>
    </source>
</evidence>
<organism evidence="5 6">
    <name type="scientific">Pseudonocardia eucalypti</name>
    <dbReference type="NCBI Taxonomy" id="648755"/>
    <lineage>
        <taxon>Bacteria</taxon>
        <taxon>Bacillati</taxon>
        <taxon>Actinomycetota</taxon>
        <taxon>Actinomycetes</taxon>
        <taxon>Pseudonocardiales</taxon>
        <taxon>Pseudonocardiaceae</taxon>
        <taxon>Pseudonocardia</taxon>
    </lineage>
</organism>
<dbReference type="Proteomes" id="UP001428817">
    <property type="component" value="Unassembled WGS sequence"/>
</dbReference>
<dbReference type="InterPro" id="IPR011611">
    <property type="entry name" value="PfkB_dom"/>
</dbReference>
<proteinExistence type="predicted"/>
<feature type="region of interest" description="Disordered" evidence="3">
    <location>
        <begin position="306"/>
        <end position="339"/>
    </location>
</feature>
<dbReference type="PROSITE" id="PS00584">
    <property type="entry name" value="PFKB_KINASES_2"/>
    <property type="match status" value="1"/>
</dbReference>
<evidence type="ECO:0000313" key="6">
    <source>
        <dbReference type="Proteomes" id="UP001428817"/>
    </source>
</evidence>
<dbReference type="Pfam" id="PF00294">
    <property type="entry name" value="PfkB"/>
    <property type="match status" value="1"/>
</dbReference>
<dbReference type="SUPFAM" id="SSF53613">
    <property type="entry name" value="Ribokinase-like"/>
    <property type="match status" value="1"/>
</dbReference>
<evidence type="ECO:0000259" key="4">
    <source>
        <dbReference type="Pfam" id="PF00294"/>
    </source>
</evidence>
<reference evidence="6" key="1">
    <citation type="journal article" date="2019" name="Int. J. Syst. Evol. Microbiol.">
        <title>The Global Catalogue of Microorganisms (GCM) 10K type strain sequencing project: providing services to taxonomists for standard genome sequencing and annotation.</title>
        <authorList>
            <consortium name="The Broad Institute Genomics Platform"/>
            <consortium name="The Broad Institute Genome Sequencing Center for Infectious Disease"/>
            <person name="Wu L."/>
            <person name="Ma J."/>
        </authorList>
    </citation>
    <scope>NUCLEOTIDE SEQUENCE [LARGE SCALE GENOMIC DNA]</scope>
    <source>
        <strain evidence="6">JCM 18303</strain>
    </source>
</reference>
<keyword evidence="6" id="KW-1185">Reference proteome</keyword>
<dbReference type="Gene3D" id="3.40.1190.20">
    <property type="match status" value="1"/>
</dbReference>
<comment type="caution">
    <text evidence="5">The sequence shown here is derived from an EMBL/GenBank/DDBJ whole genome shotgun (WGS) entry which is preliminary data.</text>
</comment>
<dbReference type="GO" id="GO:0016301">
    <property type="term" value="F:kinase activity"/>
    <property type="evidence" value="ECO:0007669"/>
    <property type="project" value="UniProtKB-KW"/>
</dbReference>
<dbReference type="InterPro" id="IPR002173">
    <property type="entry name" value="Carboh/pur_kinase_PfkB_CS"/>
</dbReference>
<evidence type="ECO:0000256" key="2">
    <source>
        <dbReference type="ARBA" id="ARBA00022777"/>
    </source>
</evidence>
<evidence type="ECO:0000256" key="1">
    <source>
        <dbReference type="ARBA" id="ARBA00022679"/>
    </source>
</evidence>
<feature type="domain" description="Carbohydrate kinase PfkB" evidence="4">
    <location>
        <begin position="7"/>
        <end position="291"/>
    </location>
</feature>
<dbReference type="PANTHER" id="PTHR42774:SF3">
    <property type="entry name" value="KETOHEXOKINASE"/>
    <property type="match status" value="1"/>
</dbReference>
<dbReference type="InterPro" id="IPR029056">
    <property type="entry name" value="Ribokinase-like"/>
</dbReference>
<accession>A0ABP9QSN1</accession>
<dbReference type="PANTHER" id="PTHR42774">
    <property type="entry name" value="PHOSPHOTRANSFERASE SYSTEM TRANSPORT PROTEIN"/>
    <property type="match status" value="1"/>
</dbReference>